<keyword evidence="3" id="KW-0217">Developmental protein</keyword>
<dbReference type="PANTHER" id="PTHR39940">
    <property type="entry name" value="PROTHORACICOTROPIC HORMONE, ISOFORM F"/>
    <property type="match status" value="1"/>
</dbReference>
<dbReference type="SUPFAM" id="SSF57501">
    <property type="entry name" value="Cystine-knot cytokines"/>
    <property type="match status" value="1"/>
</dbReference>
<keyword evidence="7" id="KW-1185">Reference proteome</keyword>
<dbReference type="InterPro" id="IPR052876">
    <property type="entry name" value="Insect_Hormone_Regulators"/>
</dbReference>
<dbReference type="InterPro" id="IPR008717">
    <property type="entry name" value="Noggin"/>
</dbReference>
<dbReference type="Gene3D" id="2.10.90.10">
    <property type="entry name" value="Cystine-knot cytokines"/>
    <property type="match status" value="1"/>
</dbReference>
<dbReference type="InterPro" id="IPR029034">
    <property type="entry name" value="Cystine-knot_cytokine"/>
</dbReference>
<reference evidence="8" key="1">
    <citation type="submission" date="2025-08" db="UniProtKB">
        <authorList>
            <consortium name="RefSeq"/>
        </authorList>
    </citation>
    <scope>IDENTIFICATION</scope>
    <source>
        <tissue evidence="8">Whole Larva</tissue>
    </source>
</reference>
<dbReference type="RefSeq" id="XP_017775668.1">
    <property type="nucleotide sequence ID" value="XM_017920179.1"/>
</dbReference>
<keyword evidence="5 6" id="KW-0732">Signal</keyword>
<protein>
    <submittedName>
        <fullName evidence="8">Protein trunk-like</fullName>
    </submittedName>
</protein>
<evidence type="ECO:0000256" key="6">
    <source>
        <dbReference type="SAM" id="SignalP"/>
    </source>
</evidence>
<name>A0ABM1MM68_NICVS</name>
<dbReference type="Pfam" id="PF05806">
    <property type="entry name" value="Noggin"/>
    <property type="match status" value="1"/>
</dbReference>
<feature type="chain" id="PRO_5045900949" evidence="6">
    <location>
        <begin position="20"/>
        <end position="216"/>
    </location>
</feature>
<accession>A0ABM1MM68</accession>
<comment type="subcellular location">
    <subcellularLocation>
        <location evidence="1">Secreted</location>
    </subcellularLocation>
</comment>
<proteinExistence type="inferred from homology"/>
<evidence type="ECO:0000313" key="7">
    <source>
        <dbReference type="Proteomes" id="UP000695000"/>
    </source>
</evidence>
<gene>
    <name evidence="8" type="primary">LOC108562008</name>
</gene>
<sequence>MPDPVAFLTLMAMASVVSSVEQNCKEMPKEILGKILGPAFNARYMSIEAPEILIKNNEGDRRRKTVFDPSFYVDSDFEQELSDEPAWNVDHIEVNLRRGHLAKGRTRREGPEALAWHCKSKVHWSDLGIDYFPRYMRSVECLKDKCWYNRFECQPRSFTVKVLRRKPGNCTLIPPGVRVGTIGLPTDLRELWVWEERALNFCCDCISNFKQLISND</sequence>
<organism evidence="7 8">
    <name type="scientific">Nicrophorus vespilloides</name>
    <name type="common">Boreal carrion beetle</name>
    <dbReference type="NCBI Taxonomy" id="110193"/>
    <lineage>
        <taxon>Eukaryota</taxon>
        <taxon>Metazoa</taxon>
        <taxon>Ecdysozoa</taxon>
        <taxon>Arthropoda</taxon>
        <taxon>Hexapoda</taxon>
        <taxon>Insecta</taxon>
        <taxon>Pterygota</taxon>
        <taxon>Neoptera</taxon>
        <taxon>Endopterygota</taxon>
        <taxon>Coleoptera</taxon>
        <taxon>Polyphaga</taxon>
        <taxon>Staphyliniformia</taxon>
        <taxon>Silphidae</taxon>
        <taxon>Nicrophorinae</taxon>
        <taxon>Nicrophorus</taxon>
    </lineage>
</organism>
<dbReference type="PANTHER" id="PTHR39940:SF4">
    <property type="entry name" value="PROTEIN TRUNK"/>
    <property type="match status" value="1"/>
</dbReference>
<evidence type="ECO:0000256" key="5">
    <source>
        <dbReference type="ARBA" id="ARBA00022729"/>
    </source>
</evidence>
<dbReference type="GeneID" id="108562008"/>
<feature type="signal peptide" evidence="6">
    <location>
        <begin position="1"/>
        <end position="19"/>
    </location>
</feature>
<evidence type="ECO:0000256" key="3">
    <source>
        <dbReference type="ARBA" id="ARBA00022473"/>
    </source>
</evidence>
<evidence type="ECO:0000256" key="2">
    <source>
        <dbReference type="ARBA" id="ARBA00007480"/>
    </source>
</evidence>
<evidence type="ECO:0000313" key="8">
    <source>
        <dbReference type="RefSeq" id="XP_017775668.1"/>
    </source>
</evidence>
<evidence type="ECO:0000256" key="1">
    <source>
        <dbReference type="ARBA" id="ARBA00004613"/>
    </source>
</evidence>
<keyword evidence="4" id="KW-0964">Secreted</keyword>
<evidence type="ECO:0000256" key="4">
    <source>
        <dbReference type="ARBA" id="ARBA00022525"/>
    </source>
</evidence>
<comment type="similarity">
    <text evidence="2">Belongs to the noggin family.</text>
</comment>
<dbReference type="Proteomes" id="UP000695000">
    <property type="component" value="Unplaced"/>
</dbReference>